<feature type="compositionally biased region" description="Basic residues" evidence="1">
    <location>
        <begin position="106"/>
        <end position="126"/>
    </location>
</feature>
<name>A0A9N8ZFL3_9GLOM</name>
<gene>
    <name evidence="2" type="ORF">POCULU_LOCUS2065</name>
</gene>
<proteinExistence type="predicted"/>
<reference evidence="2" key="1">
    <citation type="submission" date="2021-06" db="EMBL/GenBank/DDBJ databases">
        <authorList>
            <person name="Kallberg Y."/>
            <person name="Tangrot J."/>
            <person name="Rosling A."/>
        </authorList>
    </citation>
    <scope>NUCLEOTIDE SEQUENCE</scope>
    <source>
        <strain evidence="2">IA702</strain>
    </source>
</reference>
<sequence length="298" mass="33064">MDGTKLKQIQRLREFLFKLFVCPSTTYKQFDILRRLFNSVNNNPSHTIFTEGKFDDVFVWLKTLDDNSKIWHELEELSEPPQSNVIIDPGSKPSTLESPQTLQPSRRGKRNSRKKITRKPYSRPKKQSSDSNAALSSYGKDLPEEVKHLFQVFPLEKNNGDGNTHAPPMSIGTRASTTETEGLPIPNTTSTTSDNFASTTISGLPVCEPPRRLSAHTPERASTTSSNCTIVGLPLDGSASSMLTFGGECTSNVINHYCESPRSMSFSSEEPITSNVQSSNGFYAQRCSDFVPNGSSEW</sequence>
<dbReference type="Proteomes" id="UP000789572">
    <property type="component" value="Unassembled WGS sequence"/>
</dbReference>
<comment type="caution">
    <text evidence="2">The sequence shown here is derived from an EMBL/GenBank/DDBJ whole genome shotgun (WGS) entry which is preliminary data.</text>
</comment>
<dbReference type="OrthoDB" id="10483424at2759"/>
<protein>
    <submittedName>
        <fullName evidence="2">4245_t:CDS:1</fullName>
    </submittedName>
</protein>
<evidence type="ECO:0000256" key="1">
    <source>
        <dbReference type="SAM" id="MobiDB-lite"/>
    </source>
</evidence>
<evidence type="ECO:0000313" key="2">
    <source>
        <dbReference type="EMBL" id="CAG8490843.1"/>
    </source>
</evidence>
<organism evidence="2 3">
    <name type="scientific">Paraglomus occultum</name>
    <dbReference type="NCBI Taxonomy" id="144539"/>
    <lineage>
        <taxon>Eukaryota</taxon>
        <taxon>Fungi</taxon>
        <taxon>Fungi incertae sedis</taxon>
        <taxon>Mucoromycota</taxon>
        <taxon>Glomeromycotina</taxon>
        <taxon>Glomeromycetes</taxon>
        <taxon>Paraglomerales</taxon>
        <taxon>Paraglomeraceae</taxon>
        <taxon>Paraglomus</taxon>
    </lineage>
</organism>
<feature type="region of interest" description="Disordered" evidence="1">
    <location>
        <begin position="178"/>
        <end position="198"/>
    </location>
</feature>
<dbReference type="EMBL" id="CAJVPJ010000176">
    <property type="protein sequence ID" value="CAG8490843.1"/>
    <property type="molecule type" value="Genomic_DNA"/>
</dbReference>
<evidence type="ECO:0000313" key="3">
    <source>
        <dbReference type="Proteomes" id="UP000789572"/>
    </source>
</evidence>
<feature type="region of interest" description="Disordered" evidence="1">
    <location>
        <begin position="81"/>
        <end position="137"/>
    </location>
</feature>
<keyword evidence="3" id="KW-1185">Reference proteome</keyword>
<accession>A0A9N8ZFL3</accession>
<feature type="compositionally biased region" description="Polar residues" evidence="1">
    <location>
        <begin position="92"/>
        <end position="104"/>
    </location>
</feature>
<dbReference type="AlphaFoldDB" id="A0A9N8ZFL3"/>